<feature type="region of interest" description="Disordered" evidence="1">
    <location>
        <begin position="347"/>
        <end position="386"/>
    </location>
</feature>
<evidence type="ECO:0000313" key="3">
    <source>
        <dbReference type="Proteomes" id="UP000242519"/>
    </source>
</evidence>
<name>A0A218Z5I9_9HELO</name>
<protein>
    <submittedName>
        <fullName evidence="2">Uncharacterized protein</fullName>
    </submittedName>
</protein>
<feature type="region of interest" description="Disordered" evidence="1">
    <location>
        <begin position="56"/>
        <end position="127"/>
    </location>
</feature>
<organism evidence="2 3">
    <name type="scientific">Diplocarpon coronariae</name>
    <dbReference type="NCBI Taxonomy" id="2795749"/>
    <lineage>
        <taxon>Eukaryota</taxon>
        <taxon>Fungi</taxon>
        <taxon>Dikarya</taxon>
        <taxon>Ascomycota</taxon>
        <taxon>Pezizomycotina</taxon>
        <taxon>Leotiomycetes</taxon>
        <taxon>Helotiales</taxon>
        <taxon>Drepanopezizaceae</taxon>
        <taxon>Diplocarpon</taxon>
    </lineage>
</organism>
<reference evidence="2 3" key="1">
    <citation type="submission" date="2017-04" db="EMBL/GenBank/DDBJ databases">
        <title>Draft genome sequence of Marssonina coronaria NL1: causal agent of apple blotch.</title>
        <authorList>
            <person name="Cheng Q."/>
        </authorList>
    </citation>
    <scope>NUCLEOTIDE SEQUENCE [LARGE SCALE GENOMIC DNA]</scope>
    <source>
        <strain evidence="2 3">NL1</strain>
    </source>
</reference>
<comment type="caution">
    <text evidence="2">The sequence shown here is derived from an EMBL/GenBank/DDBJ whole genome shotgun (WGS) entry which is preliminary data.</text>
</comment>
<dbReference type="EMBL" id="MZNU01000210">
    <property type="protein sequence ID" value="OWP02793.1"/>
    <property type="molecule type" value="Genomic_DNA"/>
</dbReference>
<proteinExistence type="predicted"/>
<feature type="compositionally biased region" description="Basic and acidic residues" evidence="1">
    <location>
        <begin position="347"/>
        <end position="363"/>
    </location>
</feature>
<dbReference type="AlphaFoldDB" id="A0A218Z5I9"/>
<feature type="region of interest" description="Disordered" evidence="1">
    <location>
        <begin position="310"/>
        <end position="330"/>
    </location>
</feature>
<keyword evidence="3" id="KW-1185">Reference proteome</keyword>
<accession>A0A218Z5I9</accession>
<evidence type="ECO:0000256" key="1">
    <source>
        <dbReference type="SAM" id="MobiDB-lite"/>
    </source>
</evidence>
<sequence>MILDLRGQIGIDNAPMSSSLVSTAPRPQHRAVTSSSPAPLSRRIAMLLCPPSEPPAIFSSPPAHPLHLATPVSSHRSAPAGRGAGLTNDARDPSEAAEQDVDAEVGPASALQKHGDEREQDGEEVETDVRLERPVSAVALAGGGWCHVPKGRGAGHLEIRHTLCTLLACKIGVALRELVVRPPQPAQLRRPRPKAKGPSPSPGCLGHELWTCALGAHVCASPSIQLGSSEEQHTWRGWTPRRALLAEARPPYGPAPECAAPTQAAYSDSNASEDSHVSQIGCLKAGISTLLLACGSCHRRMHRVQDVVQSCPDDPEESETAFRHRVTRPGGNSDPVKMWWKIRRDEASREVDDRRLRGIRRPDYPNAKQGGGALQAQRLERMRMPR</sequence>
<evidence type="ECO:0000313" key="2">
    <source>
        <dbReference type="EMBL" id="OWP02793.1"/>
    </source>
</evidence>
<gene>
    <name evidence="2" type="ORF">B2J93_9067</name>
</gene>
<dbReference type="InParanoid" id="A0A218Z5I9"/>
<feature type="region of interest" description="Disordered" evidence="1">
    <location>
        <begin position="13"/>
        <end position="39"/>
    </location>
</feature>
<dbReference type="Proteomes" id="UP000242519">
    <property type="component" value="Unassembled WGS sequence"/>
</dbReference>